<protein>
    <submittedName>
        <fullName evidence="2">Uncharacterized protein</fullName>
    </submittedName>
</protein>
<keyword evidence="3" id="KW-1185">Reference proteome</keyword>
<reference evidence="2 3" key="1">
    <citation type="submission" date="2016-03" db="EMBL/GenBank/DDBJ databases">
        <authorList>
            <person name="Ploux O."/>
        </authorList>
    </citation>
    <scope>NUCLEOTIDE SEQUENCE [LARGE SCALE GENOMIC DNA]</scope>
    <source>
        <strain evidence="2 3">URUG2</strain>
    </source>
</reference>
<feature type="region of interest" description="Disordered" evidence="1">
    <location>
        <begin position="18"/>
        <end position="69"/>
    </location>
</feature>
<evidence type="ECO:0000256" key="1">
    <source>
        <dbReference type="SAM" id="MobiDB-lite"/>
    </source>
</evidence>
<dbReference type="GeneID" id="35598882"/>
<feature type="compositionally biased region" description="Polar residues" evidence="1">
    <location>
        <begin position="21"/>
        <end position="33"/>
    </location>
</feature>
<sequence>MIISKTISSARLPHNQDYLATKTTSLPKTTSQPRLPRKQDYLTSSSPERSNTSPIPLSPKRSNTPPISPSPVQIPYTIMQFTTVLIAALSASSVAAYFKRGQSCGDSVACQTNCVGRRYYIVNNNRKNFYFGCSLDPTPERVQTSDSSLLDSPVLGLTSLDSSLGALGGIEDPLALGATDDALALGDLGDLGI</sequence>
<dbReference type="Proteomes" id="UP000225277">
    <property type="component" value="Unassembled WGS sequence"/>
</dbReference>
<dbReference type="EMBL" id="FJUY01000004">
    <property type="protein sequence ID" value="CZT17848.1"/>
    <property type="molecule type" value="Genomic_DNA"/>
</dbReference>
<dbReference type="RefSeq" id="XP_023624739.1">
    <property type="nucleotide sequence ID" value="XM_023768971.1"/>
</dbReference>
<name>A0A2D3USN4_9PEZI</name>
<feature type="compositionally biased region" description="Polar residues" evidence="1">
    <location>
        <begin position="41"/>
        <end position="65"/>
    </location>
</feature>
<proteinExistence type="predicted"/>
<organism evidence="2 3">
    <name type="scientific">Ramularia collo-cygni</name>
    <dbReference type="NCBI Taxonomy" id="112498"/>
    <lineage>
        <taxon>Eukaryota</taxon>
        <taxon>Fungi</taxon>
        <taxon>Dikarya</taxon>
        <taxon>Ascomycota</taxon>
        <taxon>Pezizomycotina</taxon>
        <taxon>Dothideomycetes</taxon>
        <taxon>Dothideomycetidae</taxon>
        <taxon>Mycosphaerellales</taxon>
        <taxon>Mycosphaerellaceae</taxon>
        <taxon>Ramularia</taxon>
    </lineage>
</organism>
<evidence type="ECO:0000313" key="3">
    <source>
        <dbReference type="Proteomes" id="UP000225277"/>
    </source>
</evidence>
<accession>A0A2D3USN4</accession>
<gene>
    <name evidence="2" type="ORF">RCC_03684</name>
</gene>
<evidence type="ECO:0000313" key="2">
    <source>
        <dbReference type="EMBL" id="CZT17848.1"/>
    </source>
</evidence>
<dbReference type="AlphaFoldDB" id="A0A2D3USN4"/>